<reference evidence="2 3" key="1">
    <citation type="submission" date="2022-03" db="EMBL/GenBank/DDBJ databases">
        <title>Novel taxa within the pig intestine.</title>
        <authorList>
            <person name="Wylensek D."/>
            <person name="Bishof K."/>
            <person name="Afrizal A."/>
            <person name="Clavel T."/>
        </authorList>
    </citation>
    <scope>NUCLEOTIDE SEQUENCE [LARGE SCALE GENOMIC DNA]</scope>
    <source>
        <strain evidence="2 3">Cla-KB-P134</strain>
    </source>
</reference>
<dbReference type="SUPFAM" id="SSF49265">
    <property type="entry name" value="Fibronectin type III"/>
    <property type="match status" value="1"/>
</dbReference>
<evidence type="ECO:0000259" key="1">
    <source>
        <dbReference type="PROSITE" id="PS50853"/>
    </source>
</evidence>
<name>A0ABU4WMA5_9FIRM</name>
<evidence type="ECO:0000313" key="2">
    <source>
        <dbReference type="EMBL" id="MDX8417353.1"/>
    </source>
</evidence>
<dbReference type="InterPro" id="IPR003961">
    <property type="entry name" value="FN3_dom"/>
</dbReference>
<dbReference type="Pfam" id="PF00041">
    <property type="entry name" value="fn3"/>
    <property type="match status" value="1"/>
</dbReference>
<dbReference type="Proteomes" id="UP001285244">
    <property type="component" value="Unassembled WGS sequence"/>
</dbReference>
<feature type="domain" description="Fibronectin type-III" evidence="1">
    <location>
        <begin position="168"/>
        <end position="256"/>
    </location>
</feature>
<organism evidence="2 3">
    <name type="scientific">Absicoccus intestinalis</name>
    <dbReference type="NCBI Taxonomy" id="2926319"/>
    <lineage>
        <taxon>Bacteria</taxon>
        <taxon>Bacillati</taxon>
        <taxon>Bacillota</taxon>
        <taxon>Erysipelotrichia</taxon>
        <taxon>Erysipelotrichales</taxon>
        <taxon>Erysipelotrichaceae</taxon>
        <taxon>Absicoccus</taxon>
    </lineage>
</organism>
<sequence length="296" mass="32759">MAWGNRVDVGWVKFHESSNYRCENYIYYQLDADARKIRVLVDNQRVISKSSRAYYYWRVNNGYQLLGGTNDSQYGRILDVFDTINVPYGGIWTRATTTKAALDQTRAAVYSYNSDGTLSNVVVASQMIMLLPQDNPSYNANTYGFIEQNWISKDISSLLPKLTSTVDAPTGVTVNPDYIGVTGAKVEWVANAKAKSYELTISGGTVQSTVTTTDSFYQFSNLEAGTAYNVTIKSVDADGNKSSGVSISFTTSTQIKEWINDNGTGKKGTIWVNIDGEKKRAIKAWVNVNGEAKQVI</sequence>
<dbReference type="PROSITE" id="PS50853">
    <property type="entry name" value="FN3"/>
    <property type="match status" value="1"/>
</dbReference>
<dbReference type="Gene3D" id="2.60.40.10">
    <property type="entry name" value="Immunoglobulins"/>
    <property type="match status" value="1"/>
</dbReference>
<keyword evidence="3" id="KW-1185">Reference proteome</keyword>
<accession>A0ABU4WMA5</accession>
<dbReference type="InterPro" id="IPR013783">
    <property type="entry name" value="Ig-like_fold"/>
</dbReference>
<comment type="caution">
    <text evidence="2">The sequence shown here is derived from an EMBL/GenBank/DDBJ whole genome shotgun (WGS) entry which is preliminary data.</text>
</comment>
<protein>
    <submittedName>
        <fullName evidence="2">Fibronectin type III domain-containing protein</fullName>
    </submittedName>
</protein>
<dbReference type="RefSeq" id="WP_320325645.1">
    <property type="nucleotide sequence ID" value="NZ_JALBUS010000007.1"/>
</dbReference>
<proteinExistence type="predicted"/>
<gene>
    <name evidence="2" type="ORF">MOZ64_05795</name>
</gene>
<dbReference type="CDD" id="cd00063">
    <property type="entry name" value="FN3"/>
    <property type="match status" value="1"/>
</dbReference>
<evidence type="ECO:0000313" key="3">
    <source>
        <dbReference type="Proteomes" id="UP001285244"/>
    </source>
</evidence>
<dbReference type="InterPro" id="IPR036116">
    <property type="entry name" value="FN3_sf"/>
</dbReference>
<dbReference type="EMBL" id="JALBUS010000007">
    <property type="protein sequence ID" value="MDX8417353.1"/>
    <property type="molecule type" value="Genomic_DNA"/>
</dbReference>